<protein>
    <recommendedName>
        <fullName evidence="3">Fibronectin type-III domain-containing protein</fullName>
    </recommendedName>
</protein>
<dbReference type="InterPro" id="IPR036116">
    <property type="entry name" value="FN3_sf"/>
</dbReference>
<reference evidence="4 5" key="1">
    <citation type="submission" date="2007-10" db="EMBL/GenBank/DDBJ databases">
        <title>Complete sequence of Desulfococcus oleovorans Hxd3.</title>
        <authorList>
            <consortium name="US DOE Joint Genome Institute"/>
            <person name="Copeland A."/>
            <person name="Lucas S."/>
            <person name="Lapidus A."/>
            <person name="Barry K."/>
            <person name="Glavina del Rio T."/>
            <person name="Dalin E."/>
            <person name="Tice H."/>
            <person name="Pitluck S."/>
            <person name="Kiss H."/>
            <person name="Brettin T."/>
            <person name="Bruce D."/>
            <person name="Detter J.C."/>
            <person name="Han C."/>
            <person name="Schmutz J."/>
            <person name="Larimer F."/>
            <person name="Land M."/>
            <person name="Hauser L."/>
            <person name="Kyrpides N."/>
            <person name="Kim E."/>
            <person name="Wawrik B."/>
            <person name="Richardson P."/>
        </authorList>
    </citation>
    <scope>NUCLEOTIDE SEQUENCE [LARGE SCALE GENOMIC DNA]</scope>
    <source>
        <strain evidence="5">DSM 6200 / JCM 39069 / Hxd3</strain>
    </source>
</reference>
<keyword evidence="2" id="KW-0732">Signal</keyword>
<feature type="compositionally biased region" description="Polar residues" evidence="1">
    <location>
        <begin position="577"/>
        <end position="589"/>
    </location>
</feature>
<dbReference type="InterPro" id="IPR053784">
    <property type="entry name" value="Choice_anch_U_dom"/>
</dbReference>
<name>A9A0R2_DESOH</name>
<dbReference type="InterPro" id="IPR013783">
    <property type="entry name" value="Ig-like_fold"/>
</dbReference>
<sequence length="746" mass="81001">MKTKNQFYLILSLAMVVIFWPIAAFPAAPFPVPDTGQATCYDADGNVLDPCPAEGENFYGQDAQYTINPPSYIKLNASGQALDDDATDWVMVKDSLTGLIWEVKTDDGDIHDKDNRYNLAAALSFIAQLNTDQFGGYTDWRLPTRLELTYIVDYSYCDPAIDINYFPFTTYDFDWSSTPRPNDETTPSWQVEFFYGHDSFASPANTVSVRAVRGEAIGSASLVDNEDGTITDESTGLMWNKFTADLNDDTVIDTNDKMDWREALAWCESLDLAGHSDWRLPTIKELKSIVDSGTDAPAFDTTFFPDTVPDNFYWSSTTYASSKDVAWGILSMSGWSRWFDKSSSYYVRAVRDGQDENIPPTADAGEDRAVMEGTVAALDGSGSFDPDDGIETYAWEQTGGSAVTLSDETAAQPTFTVPAGILGQTLTFALTVTDYAGASDTDSVTLTVTEFACITLPDKPLLISPSDGAVNVSLTPTLQADAYNDPGACSTHFKTRWQISDQADFSGLTYNANTFGAALTSHQVTKMVLEPATTYYWRVRYWGDHGLKSEWSDVWTFTTASDNRDANGNGVPDDQESSPNTDINDNGTPDSEETSLRALLTADGTADIGLEFGKDILAIAVEAMSETEISGDLSGDFPYGLIGFRVNTATLGATVNFTVYMADRAPDSAFWYKYDNVNGWYDFTGQVTFSANRKSLSFTLTDGGTGDADGVVNGVIVDPAGLVVETVVPSGGGSGSGCFVETVTGF</sequence>
<dbReference type="eggNOG" id="COG2911">
    <property type="taxonomic scope" value="Bacteria"/>
</dbReference>
<dbReference type="PANTHER" id="PTHR35812">
    <property type="entry name" value="LIPOPROTEIN"/>
    <property type="match status" value="1"/>
</dbReference>
<feature type="domain" description="Fibronectin type-III" evidence="3">
    <location>
        <begin position="456"/>
        <end position="562"/>
    </location>
</feature>
<dbReference type="Gene3D" id="2.60.40.10">
    <property type="entry name" value="Immunoglobulins"/>
    <property type="match status" value="2"/>
</dbReference>
<dbReference type="EMBL" id="CP000859">
    <property type="protein sequence ID" value="ABW67537.1"/>
    <property type="molecule type" value="Genomic_DNA"/>
</dbReference>
<dbReference type="SUPFAM" id="SSF49265">
    <property type="entry name" value="Fibronectin type III"/>
    <property type="match status" value="1"/>
</dbReference>
<accession>A9A0R2</accession>
<dbReference type="Pfam" id="PF22352">
    <property type="entry name" value="K319L-like_PKD"/>
    <property type="match status" value="1"/>
</dbReference>
<dbReference type="PROSITE" id="PS50853">
    <property type="entry name" value="FN3"/>
    <property type="match status" value="1"/>
</dbReference>
<gene>
    <name evidence="4" type="ordered locus">Dole_1733</name>
</gene>
<dbReference type="eggNOG" id="COG3391">
    <property type="taxonomic scope" value="Bacteria"/>
</dbReference>
<evidence type="ECO:0000256" key="2">
    <source>
        <dbReference type="SAM" id="SignalP"/>
    </source>
</evidence>
<evidence type="ECO:0000256" key="1">
    <source>
        <dbReference type="SAM" id="MobiDB-lite"/>
    </source>
</evidence>
<organism evidence="4 5">
    <name type="scientific">Desulfosudis oleivorans (strain DSM 6200 / JCM 39069 / Hxd3)</name>
    <name type="common">Desulfococcus oleovorans</name>
    <dbReference type="NCBI Taxonomy" id="96561"/>
    <lineage>
        <taxon>Bacteria</taxon>
        <taxon>Pseudomonadati</taxon>
        <taxon>Thermodesulfobacteriota</taxon>
        <taxon>Desulfobacteria</taxon>
        <taxon>Desulfobacterales</taxon>
        <taxon>Desulfosudaceae</taxon>
        <taxon>Desulfosudis</taxon>
    </lineage>
</organism>
<dbReference type="PANTHER" id="PTHR35812:SF1">
    <property type="entry name" value="LIPOPROTEIN"/>
    <property type="match status" value="1"/>
</dbReference>
<dbReference type="Pfam" id="PF25788">
    <property type="entry name" value="Ig_Rha78A_N"/>
    <property type="match status" value="1"/>
</dbReference>
<evidence type="ECO:0000313" key="5">
    <source>
        <dbReference type="Proteomes" id="UP000008561"/>
    </source>
</evidence>
<dbReference type="Proteomes" id="UP000008561">
    <property type="component" value="Chromosome"/>
</dbReference>
<proteinExistence type="predicted"/>
<dbReference type="SUPFAM" id="SSF49299">
    <property type="entry name" value="PKD domain"/>
    <property type="match status" value="1"/>
</dbReference>
<dbReference type="AlphaFoldDB" id="A9A0R2"/>
<dbReference type="OrthoDB" id="9793251at2"/>
<dbReference type="InterPro" id="IPR035986">
    <property type="entry name" value="PKD_dom_sf"/>
</dbReference>
<dbReference type="InterPro" id="IPR011460">
    <property type="entry name" value="Lcl_C"/>
</dbReference>
<dbReference type="Pfam" id="PF07603">
    <property type="entry name" value="Lcl_C"/>
    <property type="match status" value="2"/>
</dbReference>
<dbReference type="HOGENOM" id="CLU_372442_0_0_7"/>
<dbReference type="NCBIfam" id="NF041766">
    <property type="entry name" value="choice_anch_U"/>
    <property type="match status" value="1"/>
</dbReference>
<feature type="signal peptide" evidence="2">
    <location>
        <begin position="1"/>
        <end position="26"/>
    </location>
</feature>
<dbReference type="eggNOG" id="COG5276">
    <property type="taxonomic scope" value="Bacteria"/>
</dbReference>
<evidence type="ECO:0000313" key="4">
    <source>
        <dbReference type="EMBL" id="ABW67537.1"/>
    </source>
</evidence>
<dbReference type="KEGG" id="dol:Dole_1733"/>
<feature type="chain" id="PRO_5002731473" description="Fibronectin type-III domain-containing protein" evidence="2">
    <location>
        <begin position="27"/>
        <end position="746"/>
    </location>
</feature>
<dbReference type="RefSeq" id="WP_012175153.1">
    <property type="nucleotide sequence ID" value="NC_009943.1"/>
</dbReference>
<evidence type="ECO:0000259" key="3">
    <source>
        <dbReference type="PROSITE" id="PS50853"/>
    </source>
</evidence>
<keyword evidence="5" id="KW-1185">Reference proteome</keyword>
<dbReference type="InterPro" id="IPR003961">
    <property type="entry name" value="FN3_dom"/>
</dbReference>
<feature type="region of interest" description="Disordered" evidence="1">
    <location>
        <begin position="562"/>
        <end position="592"/>
    </location>
</feature>